<keyword evidence="6" id="KW-0863">Zinc-finger</keyword>
<dbReference type="PROSITE" id="PS50157">
    <property type="entry name" value="ZINC_FINGER_C2H2_2"/>
    <property type="match status" value="2"/>
</dbReference>
<keyword evidence="10" id="KW-1185">Reference proteome</keyword>
<dbReference type="PROSITE" id="PS00028">
    <property type="entry name" value="ZINC_FINGER_C2H2_1"/>
    <property type="match status" value="2"/>
</dbReference>
<feature type="region of interest" description="Disordered" evidence="7">
    <location>
        <begin position="252"/>
        <end position="337"/>
    </location>
</feature>
<sequence length="584" mass="66050">MEDSIQQVSSFPPPPIHYINHYTDKNIADGLALPPPPPVQGHYSMFGVGYSTDDPIIQSLESQNVRRLFQIGPNFDRKVEMKKLNHSILANFLDLLEILVRCPSSPERERKIEDLQLLFINMHHLINEYRPHQARETLKLMLEVQGQERRIVVKRFVAQFDAVYRNLQQCLNDIPASCAGATSRDAELSKFLNDLPYDRDMFSERLVYQQSPRRCFACDECGKSFRSIEELVFHVENCVLDSLEMTASTVLNESNGLGKDETDKPNGDESSSDVQAGNDIFKSQSSGKNDHSTTGNVDGYSYEEPSSYMPGREDTSTSHSYFGGNNREAGQVTLANPPNYDDEDIEPPPLLELAEPPVKKYRRSFPVGEDGKQIRPKMECPTCGLVLYRHNFSTHYRIHTGELPFQCSFCDKRFRTSSALTVHTRCHTGEKPYTCTHCDYSCITKRNLDRHVINNHVKRSRRAMLRGGHQSFMRTRLPQPRIGCTDVGMMPTNSVEAQTESLDDNVVIVAAAADRIDMMDGQMLQVGSVEESEVRDNDGNGPIVFQTVHQMGTEGDEEETTVRSNNMAVERPPPMGSMQQLRLS</sequence>
<dbReference type="PANTHER" id="PTHR21428">
    <property type="entry name" value="MEDIATOR OF RNA POLYMERASE II TRANSCRIPTION SUBUNIT 7"/>
    <property type="match status" value="1"/>
</dbReference>
<dbReference type="SUPFAM" id="SSF57667">
    <property type="entry name" value="beta-beta-alpha zinc fingers"/>
    <property type="match status" value="2"/>
</dbReference>
<dbReference type="AlphaFoldDB" id="A0A183ID12"/>
<dbReference type="SMART" id="SM00355">
    <property type="entry name" value="ZnF_C2H2"/>
    <property type="match status" value="4"/>
</dbReference>
<evidence type="ECO:0000256" key="3">
    <source>
        <dbReference type="ARBA" id="ARBA00023015"/>
    </source>
</evidence>
<dbReference type="InterPro" id="IPR036236">
    <property type="entry name" value="Znf_C2H2_sf"/>
</dbReference>
<dbReference type="GO" id="GO:0006357">
    <property type="term" value="P:regulation of transcription by RNA polymerase II"/>
    <property type="evidence" value="ECO:0007669"/>
    <property type="project" value="InterPro"/>
</dbReference>
<dbReference type="InterPro" id="IPR037212">
    <property type="entry name" value="Med7/Med21-like"/>
</dbReference>
<dbReference type="GO" id="GO:0003712">
    <property type="term" value="F:transcription coregulator activity"/>
    <property type="evidence" value="ECO:0007669"/>
    <property type="project" value="InterPro"/>
</dbReference>
<dbReference type="Pfam" id="PF05983">
    <property type="entry name" value="Med7"/>
    <property type="match status" value="1"/>
</dbReference>
<dbReference type="FunFam" id="3.30.160.60:FF:000702">
    <property type="entry name" value="Transcription factor E4F1 isoform 1"/>
    <property type="match status" value="1"/>
</dbReference>
<dbReference type="SUPFAM" id="SSF140718">
    <property type="entry name" value="Mediator hinge subcomplex-like"/>
    <property type="match status" value="1"/>
</dbReference>
<dbReference type="InterPro" id="IPR044888">
    <property type="entry name" value="Mediatior_Med7_sf"/>
</dbReference>
<keyword evidence="6" id="KW-0479">Metal-binding</keyword>
<evidence type="ECO:0000313" key="10">
    <source>
        <dbReference type="Proteomes" id="UP000270296"/>
    </source>
</evidence>
<keyword evidence="6" id="KW-0862">Zinc</keyword>
<evidence type="ECO:0000256" key="2">
    <source>
        <dbReference type="ARBA" id="ARBA00009994"/>
    </source>
</evidence>
<dbReference type="Gene3D" id="6.10.140.200">
    <property type="match status" value="1"/>
</dbReference>
<feature type="domain" description="C2H2-type" evidence="8">
    <location>
        <begin position="405"/>
        <end position="432"/>
    </location>
</feature>
<dbReference type="PANTHER" id="PTHR21428:SF11">
    <property type="entry name" value="MEDIATOR OF RNA POLYMERASE II TRANSCRIPTION SUBUNIT 7"/>
    <property type="match status" value="1"/>
</dbReference>
<dbReference type="Gene3D" id="3.30.160.60">
    <property type="entry name" value="Classic Zinc Finger"/>
    <property type="match status" value="2"/>
</dbReference>
<keyword evidence="4" id="KW-0804">Transcription</keyword>
<protein>
    <submittedName>
        <fullName evidence="11">Zinc finger protein</fullName>
    </submittedName>
</protein>
<comment type="subcellular location">
    <subcellularLocation>
        <location evidence="1">Nucleus</location>
    </subcellularLocation>
</comment>
<evidence type="ECO:0000256" key="1">
    <source>
        <dbReference type="ARBA" id="ARBA00004123"/>
    </source>
</evidence>
<accession>A0A183ID12</accession>
<dbReference type="Proteomes" id="UP000270296">
    <property type="component" value="Unassembled WGS sequence"/>
</dbReference>
<dbReference type="OrthoDB" id="10253553at2759"/>
<organism evidence="11">
    <name type="scientific">Soboliphyme baturini</name>
    <dbReference type="NCBI Taxonomy" id="241478"/>
    <lineage>
        <taxon>Eukaryota</taxon>
        <taxon>Metazoa</taxon>
        <taxon>Ecdysozoa</taxon>
        <taxon>Nematoda</taxon>
        <taxon>Enoplea</taxon>
        <taxon>Dorylaimia</taxon>
        <taxon>Dioctophymatida</taxon>
        <taxon>Dioctophymatoidea</taxon>
        <taxon>Soboliphymatidae</taxon>
        <taxon>Soboliphyme</taxon>
    </lineage>
</organism>
<dbReference type="InterPro" id="IPR013087">
    <property type="entry name" value="Znf_C2H2_type"/>
</dbReference>
<dbReference type="InterPro" id="IPR009244">
    <property type="entry name" value="Mediatior_Med7"/>
</dbReference>
<reference evidence="9 10" key="2">
    <citation type="submission" date="2018-11" db="EMBL/GenBank/DDBJ databases">
        <authorList>
            <consortium name="Pathogen Informatics"/>
        </authorList>
    </citation>
    <scope>NUCLEOTIDE SEQUENCE [LARGE SCALE GENOMIC DNA]</scope>
</reference>
<evidence type="ECO:0000313" key="11">
    <source>
        <dbReference type="WBParaSite" id="SBAD_0000157701-mRNA-1"/>
    </source>
</evidence>
<comment type="similarity">
    <text evidence="2">Belongs to the Mediator complex subunit 7 family.</text>
</comment>
<proteinExistence type="inferred from homology"/>
<keyword evidence="5" id="KW-0539">Nucleus</keyword>
<evidence type="ECO:0000256" key="6">
    <source>
        <dbReference type="PROSITE-ProRule" id="PRU00042"/>
    </source>
</evidence>
<dbReference type="Pfam" id="PF13912">
    <property type="entry name" value="zf-C2H2_6"/>
    <property type="match status" value="1"/>
</dbReference>
<feature type="compositionally biased region" description="Basic and acidic residues" evidence="7">
    <location>
        <begin position="258"/>
        <end position="267"/>
    </location>
</feature>
<evidence type="ECO:0000256" key="5">
    <source>
        <dbReference type="ARBA" id="ARBA00023242"/>
    </source>
</evidence>
<dbReference type="Pfam" id="PF00096">
    <property type="entry name" value="zf-C2H2"/>
    <property type="match status" value="1"/>
</dbReference>
<feature type="domain" description="C2H2-type" evidence="8">
    <location>
        <begin position="216"/>
        <end position="246"/>
    </location>
</feature>
<dbReference type="FunFam" id="3.30.160.60:FF:000604">
    <property type="entry name" value="Histone H4 transcription factor-like Protein"/>
    <property type="match status" value="1"/>
</dbReference>
<dbReference type="WBParaSite" id="SBAD_0000157701-mRNA-1">
    <property type="protein sequence ID" value="SBAD_0000157701-mRNA-1"/>
    <property type="gene ID" value="SBAD_0000157701"/>
</dbReference>
<feature type="compositionally biased region" description="Polar residues" evidence="7">
    <location>
        <begin position="268"/>
        <end position="296"/>
    </location>
</feature>
<dbReference type="GO" id="GO:0070847">
    <property type="term" value="C:core mediator complex"/>
    <property type="evidence" value="ECO:0007669"/>
    <property type="project" value="TreeGrafter"/>
</dbReference>
<dbReference type="EMBL" id="UZAM01006848">
    <property type="protein sequence ID" value="VDO94565.1"/>
    <property type="molecule type" value="Genomic_DNA"/>
</dbReference>
<keyword evidence="3" id="KW-0805">Transcription regulation</keyword>
<evidence type="ECO:0000259" key="8">
    <source>
        <dbReference type="PROSITE" id="PS50157"/>
    </source>
</evidence>
<dbReference type="GO" id="GO:0016592">
    <property type="term" value="C:mediator complex"/>
    <property type="evidence" value="ECO:0007669"/>
    <property type="project" value="InterPro"/>
</dbReference>
<evidence type="ECO:0000313" key="9">
    <source>
        <dbReference type="EMBL" id="VDO94565.1"/>
    </source>
</evidence>
<gene>
    <name evidence="9" type="ORF">SBAD_LOCUS1506</name>
</gene>
<reference evidence="11" key="1">
    <citation type="submission" date="2016-06" db="UniProtKB">
        <authorList>
            <consortium name="WormBaseParasite"/>
        </authorList>
    </citation>
    <scope>IDENTIFICATION</scope>
</reference>
<evidence type="ECO:0000256" key="7">
    <source>
        <dbReference type="SAM" id="MobiDB-lite"/>
    </source>
</evidence>
<dbReference type="GO" id="GO:0008270">
    <property type="term" value="F:zinc ion binding"/>
    <property type="evidence" value="ECO:0007669"/>
    <property type="project" value="UniProtKB-KW"/>
</dbReference>
<evidence type="ECO:0000256" key="4">
    <source>
        <dbReference type="ARBA" id="ARBA00023163"/>
    </source>
</evidence>
<name>A0A183ID12_9BILA</name>